<evidence type="ECO:0000256" key="2">
    <source>
        <dbReference type="ARBA" id="ARBA00023012"/>
    </source>
</evidence>
<evidence type="ECO:0000313" key="10">
    <source>
        <dbReference type="EMBL" id="TDW25272.1"/>
    </source>
</evidence>
<dbReference type="EMBL" id="SODD01000005">
    <property type="protein sequence ID" value="TDW25272.1"/>
    <property type="molecule type" value="Genomic_DNA"/>
</dbReference>
<evidence type="ECO:0000256" key="1">
    <source>
        <dbReference type="ARBA" id="ARBA00022553"/>
    </source>
</evidence>
<dbReference type="PROSITE" id="PS50110">
    <property type="entry name" value="RESPONSE_REGULATORY"/>
    <property type="match status" value="1"/>
</dbReference>
<dbReference type="InterPro" id="IPR036388">
    <property type="entry name" value="WH-like_DNA-bd_sf"/>
</dbReference>
<dbReference type="GO" id="GO:0005829">
    <property type="term" value="C:cytosol"/>
    <property type="evidence" value="ECO:0007669"/>
    <property type="project" value="TreeGrafter"/>
</dbReference>
<feature type="domain" description="Response regulatory" evidence="8">
    <location>
        <begin position="3"/>
        <end position="115"/>
    </location>
</feature>
<evidence type="ECO:0000313" key="11">
    <source>
        <dbReference type="Proteomes" id="UP000294743"/>
    </source>
</evidence>
<dbReference type="GO" id="GO:0006355">
    <property type="term" value="P:regulation of DNA-templated transcription"/>
    <property type="evidence" value="ECO:0007669"/>
    <property type="project" value="InterPro"/>
</dbReference>
<dbReference type="InterPro" id="IPR001867">
    <property type="entry name" value="OmpR/PhoB-type_DNA-bd"/>
</dbReference>
<keyword evidence="11" id="KW-1185">Reference proteome</keyword>
<dbReference type="GO" id="GO:0032993">
    <property type="term" value="C:protein-DNA complex"/>
    <property type="evidence" value="ECO:0007669"/>
    <property type="project" value="TreeGrafter"/>
</dbReference>
<organism evidence="10 11">
    <name type="scientific">Breznakia blatticola</name>
    <dbReference type="NCBI Taxonomy" id="1754012"/>
    <lineage>
        <taxon>Bacteria</taxon>
        <taxon>Bacillati</taxon>
        <taxon>Bacillota</taxon>
        <taxon>Erysipelotrichia</taxon>
        <taxon>Erysipelotrichales</taxon>
        <taxon>Erysipelotrichaceae</taxon>
        <taxon>Breznakia</taxon>
    </lineage>
</organism>
<dbReference type="Pfam" id="PF00072">
    <property type="entry name" value="Response_reg"/>
    <property type="match status" value="1"/>
</dbReference>
<dbReference type="GO" id="GO:0000156">
    <property type="term" value="F:phosphorelay response regulator activity"/>
    <property type="evidence" value="ECO:0007669"/>
    <property type="project" value="TreeGrafter"/>
</dbReference>
<protein>
    <submittedName>
        <fullName evidence="10">DNA-binding response OmpR family regulator</fullName>
    </submittedName>
</protein>
<evidence type="ECO:0000256" key="5">
    <source>
        <dbReference type="ARBA" id="ARBA00023163"/>
    </source>
</evidence>
<gene>
    <name evidence="10" type="ORF">EDD63_1051</name>
</gene>
<dbReference type="CDD" id="cd00383">
    <property type="entry name" value="trans_reg_C"/>
    <property type="match status" value="1"/>
</dbReference>
<name>A0A4R8A443_9FIRM</name>
<comment type="caution">
    <text evidence="10">The sequence shown here is derived from an EMBL/GenBank/DDBJ whole genome shotgun (WGS) entry which is preliminary data.</text>
</comment>
<dbReference type="PANTHER" id="PTHR48111">
    <property type="entry name" value="REGULATOR OF RPOS"/>
    <property type="match status" value="1"/>
</dbReference>
<sequence length="220" mass="25566">MKKIGIVEDDRELSHALRLLLEQHKYQVFQAYTVGEGIKMIDTIELDIVLLDIGLPDGEGFEVSQYLEDGSIPIVYLTARDDEVDMLHAYDNGCEDYVVKPFSMTVLLKRIEVVLRRNEQKGNIFIYKDIELNVERHEVNVNQMLVALTANEFEVLHLFMRNQKRVLSKTQILEAIWDEKEQFVDDSTVTVTISRLRKKLDKDPRKYIENVFGSGYRLVA</sequence>
<dbReference type="InterPro" id="IPR011006">
    <property type="entry name" value="CheY-like_superfamily"/>
</dbReference>
<dbReference type="InterPro" id="IPR001789">
    <property type="entry name" value="Sig_transdc_resp-reg_receiver"/>
</dbReference>
<accession>A0A4R8A443</accession>
<dbReference type="Gene3D" id="3.40.50.2300">
    <property type="match status" value="1"/>
</dbReference>
<dbReference type="Gene3D" id="1.10.10.10">
    <property type="entry name" value="Winged helix-like DNA-binding domain superfamily/Winged helix DNA-binding domain"/>
    <property type="match status" value="1"/>
</dbReference>
<dbReference type="PROSITE" id="PS51755">
    <property type="entry name" value="OMPR_PHOB"/>
    <property type="match status" value="1"/>
</dbReference>
<feature type="DNA-binding region" description="OmpR/PhoB-type" evidence="7">
    <location>
        <begin position="122"/>
        <end position="220"/>
    </location>
</feature>
<keyword evidence="4 7" id="KW-0238">DNA-binding</keyword>
<proteinExistence type="predicted"/>
<keyword evidence="5" id="KW-0804">Transcription</keyword>
<evidence type="ECO:0000259" key="9">
    <source>
        <dbReference type="PROSITE" id="PS51755"/>
    </source>
</evidence>
<dbReference type="Proteomes" id="UP000294743">
    <property type="component" value="Unassembled WGS sequence"/>
</dbReference>
<evidence type="ECO:0000256" key="3">
    <source>
        <dbReference type="ARBA" id="ARBA00023015"/>
    </source>
</evidence>
<reference evidence="10 11" key="1">
    <citation type="submission" date="2019-03" db="EMBL/GenBank/DDBJ databases">
        <title>Genomic Encyclopedia of Type Strains, Phase IV (KMG-IV): sequencing the most valuable type-strain genomes for metagenomic binning, comparative biology and taxonomic classification.</title>
        <authorList>
            <person name="Goeker M."/>
        </authorList>
    </citation>
    <scope>NUCLEOTIDE SEQUENCE [LARGE SCALE GENOMIC DNA]</scope>
    <source>
        <strain evidence="10 11">DSM 28867</strain>
    </source>
</reference>
<dbReference type="GO" id="GO:0000976">
    <property type="term" value="F:transcription cis-regulatory region binding"/>
    <property type="evidence" value="ECO:0007669"/>
    <property type="project" value="TreeGrafter"/>
</dbReference>
<feature type="domain" description="OmpR/PhoB-type" evidence="9">
    <location>
        <begin position="122"/>
        <end position="220"/>
    </location>
</feature>
<dbReference type="SMART" id="SM00862">
    <property type="entry name" value="Trans_reg_C"/>
    <property type="match status" value="1"/>
</dbReference>
<evidence type="ECO:0000256" key="4">
    <source>
        <dbReference type="ARBA" id="ARBA00023125"/>
    </source>
</evidence>
<keyword evidence="3" id="KW-0805">Transcription regulation</keyword>
<evidence type="ECO:0000256" key="6">
    <source>
        <dbReference type="PROSITE-ProRule" id="PRU00169"/>
    </source>
</evidence>
<dbReference type="AlphaFoldDB" id="A0A4R8A443"/>
<evidence type="ECO:0000256" key="7">
    <source>
        <dbReference type="PROSITE-ProRule" id="PRU01091"/>
    </source>
</evidence>
<keyword evidence="2" id="KW-0902">Two-component regulatory system</keyword>
<dbReference type="Pfam" id="PF00486">
    <property type="entry name" value="Trans_reg_C"/>
    <property type="match status" value="1"/>
</dbReference>
<dbReference type="OrthoDB" id="9779174at2"/>
<feature type="modified residue" description="4-aspartylphosphate" evidence="6">
    <location>
        <position position="52"/>
    </location>
</feature>
<keyword evidence="1 6" id="KW-0597">Phosphoprotein</keyword>
<dbReference type="SUPFAM" id="SSF52172">
    <property type="entry name" value="CheY-like"/>
    <property type="match status" value="1"/>
</dbReference>
<dbReference type="InterPro" id="IPR039420">
    <property type="entry name" value="WalR-like"/>
</dbReference>
<evidence type="ECO:0000259" key="8">
    <source>
        <dbReference type="PROSITE" id="PS50110"/>
    </source>
</evidence>
<dbReference type="RefSeq" id="WP_134168150.1">
    <property type="nucleotide sequence ID" value="NZ_SODD01000005.1"/>
</dbReference>
<dbReference type="SMART" id="SM00448">
    <property type="entry name" value="REC"/>
    <property type="match status" value="1"/>
</dbReference>
<dbReference type="PANTHER" id="PTHR48111:SF1">
    <property type="entry name" value="TWO-COMPONENT RESPONSE REGULATOR ORR33"/>
    <property type="match status" value="1"/>
</dbReference>